<name>A0ABS4S8W2_9BACI</name>
<evidence type="ECO:0000259" key="2">
    <source>
        <dbReference type="Pfam" id="PF07552"/>
    </source>
</evidence>
<dbReference type="InterPro" id="IPR011428">
    <property type="entry name" value="Spore_coat_X/V"/>
</dbReference>
<gene>
    <name evidence="3" type="ORF">J2Z81_001454</name>
</gene>
<proteinExistence type="predicted"/>
<feature type="region of interest" description="Disordered" evidence="1">
    <location>
        <begin position="1"/>
        <end position="31"/>
    </location>
</feature>
<dbReference type="EMBL" id="JAGIKX010000009">
    <property type="protein sequence ID" value="MBP2257506.1"/>
    <property type="molecule type" value="Genomic_DNA"/>
</dbReference>
<comment type="caution">
    <text evidence="3">The sequence shown here is derived from an EMBL/GenBank/DDBJ whole genome shotgun (WGS) entry which is preliminary data.</text>
</comment>
<keyword evidence="3" id="KW-0946">Virion</keyword>
<sequence>MNSNQYPTSEKKWHAHDRSAPHPIEPCNTNDHENENVAEQVAEIDQTSNEVIVIRDSCDITVETTDTQVAVSLQVALQVAIAIVINITIADNSRAEAVTADLLETADVRQANRQKLIIVNSRSIDVATTDTDVAISLQLLLQILVALVVQLDIL</sequence>
<protein>
    <submittedName>
        <fullName evidence="3">Spore coat protein X</fullName>
    </submittedName>
</protein>
<feature type="compositionally biased region" description="Basic and acidic residues" evidence="1">
    <location>
        <begin position="9"/>
        <end position="20"/>
    </location>
</feature>
<keyword evidence="3" id="KW-0167">Capsid protein</keyword>
<dbReference type="RefSeq" id="WP_226371021.1">
    <property type="nucleotide sequence ID" value="NZ_JAGIKX010000009.1"/>
</dbReference>
<feature type="domain" description="Spore coat protein X/V" evidence="2">
    <location>
        <begin position="96"/>
        <end position="153"/>
    </location>
</feature>
<evidence type="ECO:0000313" key="4">
    <source>
        <dbReference type="Proteomes" id="UP001519294"/>
    </source>
</evidence>
<keyword evidence="4" id="KW-1185">Reference proteome</keyword>
<evidence type="ECO:0000313" key="3">
    <source>
        <dbReference type="EMBL" id="MBP2257506.1"/>
    </source>
</evidence>
<dbReference type="Proteomes" id="UP001519294">
    <property type="component" value="Unassembled WGS sequence"/>
</dbReference>
<evidence type="ECO:0000256" key="1">
    <source>
        <dbReference type="SAM" id="MobiDB-lite"/>
    </source>
</evidence>
<accession>A0ABS4S8W2</accession>
<feature type="domain" description="Spore coat protein X/V" evidence="2">
    <location>
        <begin position="39"/>
        <end position="89"/>
    </location>
</feature>
<reference evidence="3 4" key="1">
    <citation type="submission" date="2021-03" db="EMBL/GenBank/DDBJ databases">
        <title>Genomic Encyclopedia of Type Strains, Phase IV (KMG-IV): sequencing the most valuable type-strain genomes for metagenomic binning, comparative biology and taxonomic classification.</title>
        <authorList>
            <person name="Goeker M."/>
        </authorList>
    </citation>
    <scope>NUCLEOTIDE SEQUENCE [LARGE SCALE GENOMIC DNA]</scope>
    <source>
        <strain evidence="3 4">DSM 25790</strain>
    </source>
</reference>
<organism evidence="3 4">
    <name type="scientific">Virgibacillus alimentarius</name>
    <dbReference type="NCBI Taxonomy" id="698769"/>
    <lineage>
        <taxon>Bacteria</taxon>
        <taxon>Bacillati</taxon>
        <taxon>Bacillota</taxon>
        <taxon>Bacilli</taxon>
        <taxon>Bacillales</taxon>
        <taxon>Bacillaceae</taxon>
        <taxon>Virgibacillus</taxon>
    </lineage>
</organism>
<dbReference type="Pfam" id="PF07552">
    <property type="entry name" value="Coat_X"/>
    <property type="match status" value="2"/>
</dbReference>